<evidence type="ECO:0000313" key="2">
    <source>
        <dbReference type="EMBL" id="GLK54399.1"/>
    </source>
</evidence>
<sequence>MRSLDLIPKKRLINIPAKFHAEHEFCFYLHDVMATILKDAVEINAEVISFNVDNQEDAELIESGISIFDYFDKTNRNDLALRLSVTSSTLPLSLICFIFCTKDLKRLRSENLP</sequence>
<evidence type="ECO:0000313" key="3">
    <source>
        <dbReference type="Proteomes" id="UP001143400"/>
    </source>
</evidence>
<feature type="transmembrane region" description="Helical" evidence="1">
    <location>
        <begin position="79"/>
        <end position="100"/>
    </location>
</feature>
<name>A0A9W6IS71_9HYPH</name>
<dbReference type="Proteomes" id="UP001143400">
    <property type="component" value="Unassembled WGS sequence"/>
</dbReference>
<evidence type="ECO:0000256" key="1">
    <source>
        <dbReference type="SAM" id="Phobius"/>
    </source>
</evidence>
<keyword evidence="1" id="KW-0812">Transmembrane</keyword>
<keyword evidence="1" id="KW-1133">Transmembrane helix</keyword>
<dbReference type="AlphaFoldDB" id="A0A9W6IS71"/>
<organism evidence="2 3">
    <name type="scientific">Methylopila capsulata</name>
    <dbReference type="NCBI Taxonomy" id="61654"/>
    <lineage>
        <taxon>Bacteria</taxon>
        <taxon>Pseudomonadati</taxon>
        <taxon>Pseudomonadota</taxon>
        <taxon>Alphaproteobacteria</taxon>
        <taxon>Hyphomicrobiales</taxon>
        <taxon>Methylopilaceae</taxon>
        <taxon>Methylopila</taxon>
    </lineage>
</organism>
<reference evidence="2" key="2">
    <citation type="submission" date="2023-01" db="EMBL/GenBank/DDBJ databases">
        <authorList>
            <person name="Sun Q."/>
            <person name="Evtushenko L."/>
        </authorList>
    </citation>
    <scope>NUCLEOTIDE SEQUENCE</scope>
    <source>
        <strain evidence="2">VKM B-1606</strain>
    </source>
</reference>
<protein>
    <submittedName>
        <fullName evidence="2">Uncharacterized protein</fullName>
    </submittedName>
</protein>
<accession>A0A9W6IS71</accession>
<dbReference type="EMBL" id="BSFF01000001">
    <property type="protein sequence ID" value="GLK54399.1"/>
    <property type="molecule type" value="Genomic_DNA"/>
</dbReference>
<comment type="caution">
    <text evidence="2">The sequence shown here is derived from an EMBL/GenBank/DDBJ whole genome shotgun (WGS) entry which is preliminary data.</text>
</comment>
<gene>
    <name evidence="2" type="ORF">GCM10008170_04180</name>
</gene>
<reference evidence="2" key="1">
    <citation type="journal article" date="2014" name="Int. J. Syst. Evol. Microbiol.">
        <title>Complete genome sequence of Corynebacterium casei LMG S-19264T (=DSM 44701T), isolated from a smear-ripened cheese.</title>
        <authorList>
            <consortium name="US DOE Joint Genome Institute (JGI-PGF)"/>
            <person name="Walter F."/>
            <person name="Albersmeier A."/>
            <person name="Kalinowski J."/>
            <person name="Ruckert C."/>
        </authorList>
    </citation>
    <scope>NUCLEOTIDE SEQUENCE</scope>
    <source>
        <strain evidence="2">VKM B-1606</strain>
    </source>
</reference>
<keyword evidence="1" id="KW-0472">Membrane</keyword>
<proteinExistence type="predicted"/>